<reference evidence="9 10" key="1">
    <citation type="submission" date="2021-01" db="EMBL/GenBank/DDBJ databases">
        <title>Whole genome shotgun sequence of Verrucosispora lutea NBRC 106530.</title>
        <authorList>
            <person name="Komaki H."/>
            <person name="Tamura T."/>
        </authorList>
    </citation>
    <scope>NUCLEOTIDE SEQUENCE [LARGE SCALE GENOMIC DNA]</scope>
    <source>
        <strain evidence="9 10">NBRC 106530</strain>
    </source>
</reference>
<name>A0ABQ4IZ76_9ACTN</name>
<evidence type="ECO:0000256" key="7">
    <source>
        <dbReference type="SAM" id="Phobius"/>
    </source>
</evidence>
<feature type="transmembrane region" description="Helical" evidence="7">
    <location>
        <begin position="12"/>
        <end position="31"/>
    </location>
</feature>
<dbReference type="RefSeq" id="WP_204001173.1">
    <property type="nucleotide sequence ID" value="NZ_BOPB01000021.1"/>
</dbReference>
<keyword evidence="4 7" id="KW-0812">Transmembrane</keyword>
<keyword evidence="10" id="KW-1185">Reference proteome</keyword>
<dbReference type="PANTHER" id="PTHR34582">
    <property type="entry name" value="UPF0702 TRANSMEMBRANE PROTEIN YCAP"/>
    <property type="match status" value="1"/>
</dbReference>
<dbReference type="EMBL" id="BOPB01000021">
    <property type="protein sequence ID" value="GIJ23076.1"/>
    <property type="molecule type" value="Genomic_DNA"/>
</dbReference>
<dbReference type="Pfam" id="PF04239">
    <property type="entry name" value="DUF421"/>
    <property type="match status" value="1"/>
</dbReference>
<evidence type="ECO:0000313" key="10">
    <source>
        <dbReference type="Proteomes" id="UP000643165"/>
    </source>
</evidence>
<keyword evidence="3" id="KW-1003">Cell membrane</keyword>
<keyword evidence="6 7" id="KW-0472">Membrane</keyword>
<evidence type="ECO:0000256" key="1">
    <source>
        <dbReference type="ARBA" id="ARBA00004651"/>
    </source>
</evidence>
<proteinExistence type="inferred from homology"/>
<dbReference type="Gene3D" id="3.30.240.20">
    <property type="entry name" value="bsu07140 like domains"/>
    <property type="match status" value="1"/>
</dbReference>
<feature type="transmembrane region" description="Helical" evidence="7">
    <location>
        <begin position="69"/>
        <end position="91"/>
    </location>
</feature>
<evidence type="ECO:0000256" key="4">
    <source>
        <dbReference type="ARBA" id="ARBA00022692"/>
    </source>
</evidence>
<evidence type="ECO:0000256" key="5">
    <source>
        <dbReference type="ARBA" id="ARBA00022989"/>
    </source>
</evidence>
<sequence>MPDWGAMFTPTVPLLEIFIRGTVTFLSVLLLMRLTGQREAGGLGITDVLLVVLVAQAAASGLVGETSSIVDGILLVATIVGWSVALDAASYRWPHLARLIKPHPRILINNGRLNRRLMHREFMTRQEVLSQLRLHGIEELSEVQRAYLEPNGMISVVRRNQDAVDEPVKPPMEP</sequence>
<dbReference type="InterPro" id="IPR007353">
    <property type="entry name" value="DUF421"/>
</dbReference>
<comment type="caution">
    <text evidence="9">The sequence shown here is derived from an EMBL/GenBank/DDBJ whole genome shotgun (WGS) entry which is preliminary data.</text>
</comment>
<gene>
    <name evidence="9" type="ORF">Vlu01_37000</name>
</gene>
<evidence type="ECO:0000313" key="9">
    <source>
        <dbReference type="EMBL" id="GIJ23076.1"/>
    </source>
</evidence>
<protein>
    <submittedName>
        <fullName evidence="9">DUF421 domain-containing protein</fullName>
    </submittedName>
</protein>
<evidence type="ECO:0000256" key="3">
    <source>
        <dbReference type="ARBA" id="ARBA00022475"/>
    </source>
</evidence>
<comment type="similarity">
    <text evidence="2">Belongs to the UPF0702 family.</text>
</comment>
<organism evidence="9 10">
    <name type="scientific">Micromonospora lutea</name>
    <dbReference type="NCBI Taxonomy" id="419825"/>
    <lineage>
        <taxon>Bacteria</taxon>
        <taxon>Bacillati</taxon>
        <taxon>Actinomycetota</taxon>
        <taxon>Actinomycetes</taxon>
        <taxon>Micromonosporales</taxon>
        <taxon>Micromonosporaceae</taxon>
        <taxon>Micromonospora</taxon>
    </lineage>
</organism>
<accession>A0ABQ4IZ76</accession>
<keyword evidence="5 7" id="KW-1133">Transmembrane helix</keyword>
<evidence type="ECO:0000259" key="8">
    <source>
        <dbReference type="Pfam" id="PF04239"/>
    </source>
</evidence>
<evidence type="ECO:0000256" key="2">
    <source>
        <dbReference type="ARBA" id="ARBA00006448"/>
    </source>
</evidence>
<feature type="domain" description="YetF C-terminal" evidence="8">
    <location>
        <begin position="93"/>
        <end position="162"/>
    </location>
</feature>
<comment type="subcellular location">
    <subcellularLocation>
        <location evidence="1">Cell membrane</location>
        <topology evidence="1">Multi-pass membrane protein</topology>
    </subcellularLocation>
</comment>
<dbReference type="Proteomes" id="UP000643165">
    <property type="component" value="Unassembled WGS sequence"/>
</dbReference>
<dbReference type="InterPro" id="IPR023090">
    <property type="entry name" value="UPF0702_alpha/beta_dom_sf"/>
</dbReference>
<feature type="transmembrane region" description="Helical" evidence="7">
    <location>
        <begin position="43"/>
        <end position="63"/>
    </location>
</feature>
<evidence type="ECO:0000256" key="6">
    <source>
        <dbReference type="ARBA" id="ARBA00023136"/>
    </source>
</evidence>
<dbReference type="PANTHER" id="PTHR34582:SF6">
    <property type="entry name" value="UPF0702 TRANSMEMBRANE PROTEIN YCAP"/>
    <property type="match status" value="1"/>
</dbReference>